<evidence type="ECO:0000313" key="1">
    <source>
        <dbReference type="EMBL" id="GAA3853390.1"/>
    </source>
</evidence>
<keyword evidence="2" id="KW-1185">Reference proteome</keyword>
<accession>A0ABP7JSF9</accession>
<gene>
    <name evidence="1" type="ORF">GCM10022404_00920</name>
</gene>
<dbReference type="EMBL" id="BAABDF010000001">
    <property type="protein sequence ID" value="GAA3853390.1"/>
    <property type="molecule type" value="Genomic_DNA"/>
</dbReference>
<dbReference type="InterPro" id="IPR045467">
    <property type="entry name" value="DUF6497"/>
</dbReference>
<dbReference type="Proteomes" id="UP001399917">
    <property type="component" value="Unassembled WGS sequence"/>
</dbReference>
<protein>
    <submittedName>
        <fullName evidence="1">DUF6497 family protein</fullName>
    </submittedName>
</protein>
<name>A0ABP7JSF9_9RHOB</name>
<organism evidence="1 2">
    <name type="scientific">Celeribacter arenosi</name>
    <dbReference type="NCBI Taxonomy" id="792649"/>
    <lineage>
        <taxon>Bacteria</taxon>
        <taxon>Pseudomonadati</taxon>
        <taxon>Pseudomonadota</taxon>
        <taxon>Alphaproteobacteria</taxon>
        <taxon>Rhodobacterales</taxon>
        <taxon>Roseobacteraceae</taxon>
        <taxon>Celeribacter</taxon>
    </lineage>
</organism>
<evidence type="ECO:0000313" key="2">
    <source>
        <dbReference type="Proteomes" id="UP001399917"/>
    </source>
</evidence>
<sequence>MIGAFLTGLALTASASAEVQPFLPQDITVPSGQPVSFLETQITPPGLTARFRFVAPELRDTVERLSFADLEADLAYLCETYALPRLGVPEPAHIVISLAEVPVELGTPAPDIVQIFESYRPVDEACEWEAF</sequence>
<dbReference type="Pfam" id="PF20107">
    <property type="entry name" value="DUF6497"/>
    <property type="match status" value="1"/>
</dbReference>
<comment type="caution">
    <text evidence="1">The sequence shown here is derived from an EMBL/GenBank/DDBJ whole genome shotgun (WGS) entry which is preliminary data.</text>
</comment>
<reference evidence="2" key="1">
    <citation type="journal article" date="2019" name="Int. J. Syst. Evol. Microbiol.">
        <title>The Global Catalogue of Microorganisms (GCM) 10K type strain sequencing project: providing services to taxonomists for standard genome sequencing and annotation.</title>
        <authorList>
            <consortium name="The Broad Institute Genomics Platform"/>
            <consortium name="The Broad Institute Genome Sequencing Center for Infectious Disease"/>
            <person name="Wu L."/>
            <person name="Ma J."/>
        </authorList>
    </citation>
    <scope>NUCLEOTIDE SEQUENCE [LARGE SCALE GENOMIC DNA]</scope>
    <source>
        <strain evidence="2">JCM 17190</strain>
    </source>
</reference>
<proteinExistence type="predicted"/>
<dbReference type="RefSeq" id="WP_344841964.1">
    <property type="nucleotide sequence ID" value="NZ_BAABDF010000001.1"/>
</dbReference>